<evidence type="ECO:0000256" key="1">
    <source>
        <dbReference type="SAM" id="MobiDB-lite"/>
    </source>
</evidence>
<dbReference type="EMBL" id="JASWJB010000012">
    <property type="protein sequence ID" value="KAK2612779.1"/>
    <property type="molecule type" value="Genomic_DNA"/>
</dbReference>
<reference evidence="2" key="1">
    <citation type="submission" date="2023-06" db="EMBL/GenBank/DDBJ databases">
        <title>Conoideocrella luteorostrata (Hypocreales: Clavicipitaceae), a potential biocontrol fungus for elongate hemlock scale in United States Christmas tree production areas.</title>
        <authorList>
            <person name="Barrett H."/>
            <person name="Lovett B."/>
            <person name="Macias A.M."/>
            <person name="Stajich J.E."/>
            <person name="Kasson M.T."/>
        </authorList>
    </citation>
    <scope>NUCLEOTIDE SEQUENCE</scope>
    <source>
        <strain evidence="2">ARSEF 14590</strain>
    </source>
</reference>
<evidence type="ECO:0000313" key="2">
    <source>
        <dbReference type="EMBL" id="KAK2612779.1"/>
    </source>
</evidence>
<gene>
    <name evidence="2" type="ORF">QQS21_001231</name>
</gene>
<comment type="caution">
    <text evidence="2">The sequence shown here is derived from an EMBL/GenBank/DDBJ whole genome shotgun (WGS) entry which is preliminary data.</text>
</comment>
<organism evidence="2 3">
    <name type="scientific">Conoideocrella luteorostrata</name>
    <dbReference type="NCBI Taxonomy" id="1105319"/>
    <lineage>
        <taxon>Eukaryota</taxon>
        <taxon>Fungi</taxon>
        <taxon>Dikarya</taxon>
        <taxon>Ascomycota</taxon>
        <taxon>Pezizomycotina</taxon>
        <taxon>Sordariomycetes</taxon>
        <taxon>Hypocreomycetidae</taxon>
        <taxon>Hypocreales</taxon>
        <taxon>Clavicipitaceae</taxon>
        <taxon>Conoideocrella</taxon>
    </lineage>
</organism>
<name>A0AAJ0G277_9HYPO</name>
<keyword evidence="3" id="KW-1185">Reference proteome</keyword>
<protein>
    <submittedName>
        <fullName evidence="2">Uncharacterized protein</fullName>
    </submittedName>
</protein>
<proteinExistence type="predicted"/>
<evidence type="ECO:0000313" key="3">
    <source>
        <dbReference type="Proteomes" id="UP001251528"/>
    </source>
</evidence>
<accession>A0AAJ0G277</accession>
<sequence length="163" mass="17854">MEPNETTQHDGVSTKRQLSLNDYEENNVAFSKRLCPEQPELLGSTDNVALQSHRVPDLSPAQWFNNGPQTDDFSLIDSTFEPIWQAQILANEAMPSFPIPIQPETADYMHDALSSEGLDAYMSGTSSNGQVDCSIAVSSTPGSREDIYSSFAAGKFQSIQAFS</sequence>
<dbReference type="Proteomes" id="UP001251528">
    <property type="component" value="Unassembled WGS sequence"/>
</dbReference>
<feature type="region of interest" description="Disordered" evidence="1">
    <location>
        <begin position="1"/>
        <end position="20"/>
    </location>
</feature>
<dbReference type="AlphaFoldDB" id="A0AAJ0G277"/>